<dbReference type="Pfam" id="PF09924">
    <property type="entry name" value="LPG_synthase_C"/>
    <property type="match status" value="1"/>
</dbReference>
<dbReference type="InterPro" id="IPR016732">
    <property type="entry name" value="UCP018688"/>
</dbReference>
<evidence type="ECO:0000313" key="3">
    <source>
        <dbReference type="Proteomes" id="UP000237350"/>
    </source>
</evidence>
<organism evidence="2 3">
    <name type="scientific">Alkalispirochaeta sphaeroplastigenens</name>
    <dbReference type="NCBI Taxonomy" id="1187066"/>
    <lineage>
        <taxon>Bacteria</taxon>
        <taxon>Pseudomonadati</taxon>
        <taxon>Spirochaetota</taxon>
        <taxon>Spirochaetia</taxon>
        <taxon>Spirochaetales</taxon>
        <taxon>Spirochaetaceae</taxon>
        <taxon>Alkalispirochaeta</taxon>
    </lineage>
</organism>
<evidence type="ECO:0000259" key="1">
    <source>
        <dbReference type="Pfam" id="PF09924"/>
    </source>
</evidence>
<dbReference type="EMBL" id="LPWH01000067">
    <property type="protein sequence ID" value="POR01364.1"/>
    <property type="molecule type" value="Genomic_DNA"/>
</dbReference>
<reference evidence="3" key="1">
    <citation type="submission" date="2015-12" db="EMBL/GenBank/DDBJ databases">
        <authorList>
            <person name="Lodha T.D."/>
            <person name="Chintalapati S."/>
            <person name="Chintalapati V.R."/>
            <person name="Sravanthi T."/>
        </authorList>
    </citation>
    <scope>NUCLEOTIDE SEQUENCE [LARGE SCALE GENOMIC DNA]</scope>
    <source>
        <strain evidence="3">JC133</strain>
    </source>
</reference>
<name>A0A2S4JP94_9SPIO</name>
<dbReference type="Proteomes" id="UP000237350">
    <property type="component" value="Unassembled WGS sequence"/>
</dbReference>
<protein>
    <submittedName>
        <fullName evidence="2">ABC transporter permease</fullName>
    </submittedName>
</protein>
<dbReference type="AlphaFoldDB" id="A0A2S4JP94"/>
<accession>A0A2S4JP94</accession>
<gene>
    <name evidence="2" type="ORF">AU468_08275</name>
</gene>
<dbReference type="InterPro" id="IPR024320">
    <property type="entry name" value="LPG_synthase_C"/>
</dbReference>
<feature type="domain" description="Phosphatidylglycerol lysyltransferase C-terminal" evidence="1">
    <location>
        <begin position="25"/>
        <end position="288"/>
    </location>
</feature>
<keyword evidence="3" id="KW-1185">Reference proteome</keyword>
<evidence type="ECO:0000313" key="2">
    <source>
        <dbReference type="EMBL" id="POR01364.1"/>
    </source>
</evidence>
<dbReference type="SUPFAM" id="SSF55729">
    <property type="entry name" value="Acyl-CoA N-acyltransferases (Nat)"/>
    <property type="match status" value="2"/>
</dbReference>
<sequence length="297" mass="34662">MIIPPYPDLAPLGLGQRDALHPRLALLPEGISEFTFAGLYLFRNTYNYQISTLPDDHLLIAGEREGHPFCMLPCGIPRDPELLRELLERFRYIKGLGEPQADSAWIRLEQEGYTIQEDRDNFDYLYLRTDLAELPGKRYHKKRNHVNAFINNYLYDERPLTGENRDDALAVLERWQETREDQTDYAAAREALERFQELDLRGYLVYVDNEPAAWTLGEPLMRGTSFVVHFEKALDQYRGIYQFINKAFATILPRHYTWINREQDLGDPGLRQAKMTYRPWGFVKKYRVTAGGEVSHG</sequence>
<dbReference type="InterPro" id="IPR016181">
    <property type="entry name" value="Acyl_CoA_acyltransferase"/>
</dbReference>
<dbReference type="PANTHER" id="PTHR41373:SF1">
    <property type="entry name" value="PHOSPHATIDYLGLYCEROL LYSYLTRANSFERASE C-TERMINAL DOMAIN-CONTAINING PROTEIN"/>
    <property type="match status" value="1"/>
</dbReference>
<comment type="caution">
    <text evidence="2">The sequence shown here is derived from an EMBL/GenBank/DDBJ whole genome shotgun (WGS) entry which is preliminary data.</text>
</comment>
<proteinExistence type="predicted"/>
<dbReference type="RefSeq" id="WP_181015484.1">
    <property type="nucleotide sequence ID" value="NZ_LPWH01000067.1"/>
</dbReference>
<dbReference type="PANTHER" id="PTHR41373">
    <property type="entry name" value="DUF2156 DOMAIN-CONTAINING PROTEIN"/>
    <property type="match status" value="1"/>
</dbReference>
<dbReference type="PIRSF" id="PIRSF018688">
    <property type="entry name" value="UCP018688"/>
    <property type="match status" value="1"/>
</dbReference>
<dbReference type="Gene3D" id="3.40.630.30">
    <property type="match status" value="1"/>
</dbReference>